<evidence type="ECO:0000256" key="2">
    <source>
        <dbReference type="ARBA" id="ARBA00023157"/>
    </source>
</evidence>
<keyword evidence="2 3" id="KW-1015">Disulfide bond</keyword>
<dbReference type="PROSITE" id="PS00026">
    <property type="entry name" value="CHIT_BIND_I_1"/>
    <property type="match status" value="1"/>
</dbReference>
<evidence type="ECO:0007829" key="6">
    <source>
        <dbReference type="PDB" id="5ZV6"/>
    </source>
</evidence>
<dbReference type="PROSITE" id="PS50941">
    <property type="entry name" value="CHIT_BIND_I_2"/>
    <property type="match status" value="1"/>
</dbReference>
<protein>
    <submittedName>
        <fullName evidence="5">cQ2</fullName>
    </submittedName>
</protein>
<accession>A0A509GUM8</accession>
<dbReference type="InterPro" id="IPR018371">
    <property type="entry name" value="Chitin-binding_1_CS"/>
</dbReference>
<feature type="domain" description="Chitin-binding type-1" evidence="4">
    <location>
        <begin position="1"/>
        <end position="30"/>
    </location>
</feature>
<reference evidence="5 6" key="1">
    <citation type="submission" date="2018-05" db="PDB data bank">
        <title>Solution structure of peptide cQ2 from Chenopodium quinoa.</title>
        <authorList>
            <person name="Jingsong F."/>
            <person name="Stephanie T."/>
            <person name="Ka H W."/>
            <person name="Jiayi H."/>
        </authorList>
    </citation>
    <scope>STRUCTURE BY NMR</scope>
    <scope>DISULFIDE BONDS</scope>
</reference>
<dbReference type="SUPFAM" id="SSF57016">
    <property type="entry name" value="Plant lectins/antimicrobial peptides"/>
    <property type="match status" value="1"/>
</dbReference>
<dbReference type="AlphaFoldDB" id="A0A509GUM8"/>
<evidence type="ECO:0000256" key="3">
    <source>
        <dbReference type="PROSITE-ProRule" id="PRU00261"/>
    </source>
</evidence>
<feature type="disulfide bond" evidence="3 6">
    <location>
        <begin position="14"/>
        <end position="28"/>
    </location>
</feature>
<evidence type="ECO:0000256" key="1">
    <source>
        <dbReference type="ARBA" id="ARBA00022669"/>
    </source>
</evidence>
<evidence type="ECO:0000259" key="4">
    <source>
        <dbReference type="PROSITE" id="PS50941"/>
    </source>
</evidence>
<dbReference type="PDB" id="5ZV6">
    <property type="method" value="NMR"/>
    <property type="chains" value="A=1-30"/>
</dbReference>
<keyword evidence="5 6" id="KW-0002">3D-structure</keyword>
<dbReference type="Pfam" id="PF00187">
    <property type="entry name" value="Chitin_bind_1"/>
    <property type="match status" value="1"/>
</dbReference>
<dbReference type="InterPro" id="IPR001002">
    <property type="entry name" value="Chitin-bd_1"/>
</dbReference>
<keyword evidence="1 3" id="KW-0147">Chitin-binding</keyword>
<proteinExistence type="evidence at protein level"/>
<dbReference type="PDBsum" id="5ZV6"/>
<evidence type="ECO:0000313" key="5">
    <source>
        <dbReference type="PDB" id="5ZV6"/>
    </source>
</evidence>
<dbReference type="GO" id="GO:0008061">
    <property type="term" value="F:chitin binding"/>
    <property type="evidence" value="ECO:0007669"/>
    <property type="project" value="UniProtKB-UniRule"/>
</dbReference>
<comment type="caution">
    <text evidence="3">Lacks conserved residue(s) required for the propagation of feature annotation.</text>
</comment>
<dbReference type="PRINTS" id="PR00451">
    <property type="entry name" value="CHITINBINDNG"/>
</dbReference>
<dbReference type="Gene3D" id="3.30.60.10">
    <property type="entry name" value="Endochitinase-like"/>
    <property type="match status" value="1"/>
</dbReference>
<dbReference type="InterPro" id="IPR036861">
    <property type="entry name" value="Endochitinase-like_sf"/>
</dbReference>
<name>A0A509GUM8_CHEQI</name>
<feature type="disulfide bond" evidence="6">
    <location>
        <begin position="4"/>
        <end position="15"/>
    </location>
</feature>
<dbReference type="SMR" id="A0A509GUM8"/>
<organism evidence="5">
    <name type="scientific">Chenopodium quinoa</name>
    <name type="common">Quinoa</name>
    <dbReference type="NCBI Taxonomy" id="63459"/>
    <lineage>
        <taxon>Eukaryota</taxon>
        <taxon>Viridiplantae</taxon>
        <taxon>Streptophyta</taxon>
        <taxon>Embryophyta</taxon>
        <taxon>Tracheophyta</taxon>
        <taxon>Spermatophyta</taxon>
        <taxon>Magnoliopsida</taxon>
        <taxon>eudicotyledons</taxon>
        <taxon>Gunneridae</taxon>
        <taxon>Pentapetalae</taxon>
        <taxon>Caryophyllales</taxon>
        <taxon>Chenopodiaceae</taxon>
        <taxon>Chenopodioideae</taxon>
        <taxon>Atripliceae</taxon>
        <taxon>Chenopodium</taxon>
    </lineage>
</organism>
<feature type="disulfide bond" evidence="3 6">
    <location>
        <begin position="9"/>
        <end position="21"/>
    </location>
</feature>
<dbReference type="SMART" id="SM00270">
    <property type="entry name" value="ChtBD1"/>
    <property type="match status" value="1"/>
</dbReference>
<sequence>AGECVRGRCPGGLCCSKFGFCGSGPAYCGG</sequence>